<sequence>MAAILIKRQRPRVEELLARYASVIGRDFPGYRNHVYRTITYAMHFLGNDPECEALVETAFAYHDIGLWTEHELAYLEPSEAVALADNERYGWGLDAEALRGAIHWHHKISPYHGPHERVIEACRKADWIDASKGALRKGMSKDAIVQVEEAFPNLGFHDTLLRLAKDYGGSTLVGGIKVTLGIVKW</sequence>
<comment type="caution">
    <text evidence="1">The sequence shown here is derived from an EMBL/GenBank/DDBJ whole genome shotgun (WGS) entry which is preliminary data.</text>
</comment>
<protein>
    <submittedName>
        <fullName evidence="1">Phosphohydrolase</fullName>
    </submittedName>
</protein>
<dbReference type="Proteomes" id="UP000604481">
    <property type="component" value="Unassembled WGS sequence"/>
</dbReference>
<reference evidence="1 2" key="1">
    <citation type="submission" date="2020-10" db="EMBL/GenBank/DDBJ databases">
        <title>The genome sequence of Chitinilyticum litopenaei 4Y14.</title>
        <authorList>
            <person name="Liu Y."/>
        </authorList>
    </citation>
    <scope>NUCLEOTIDE SEQUENCE [LARGE SCALE GENOMIC DNA]</scope>
    <source>
        <strain evidence="1 2">4Y14</strain>
    </source>
</reference>
<gene>
    <name evidence="1" type="ORF">INR99_00415</name>
</gene>
<dbReference type="AlphaFoldDB" id="A0A8J7FE95"/>
<name>A0A8J7FE95_9NEIS</name>
<dbReference type="SUPFAM" id="SSF109604">
    <property type="entry name" value="HD-domain/PDEase-like"/>
    <property type="match status" value="1"/>
</dbReference>
<dbReference type="EMBL" id="JADFUA010000001">
    <property type="protein sequence ID" value="MBE9607803.1"/>
    <property type="molecule type" value="Genomic_DNA"/>
</dbReference>
<accession>A0A8J7FE95</accession>
<organism evidence="1 2">
    <name type="scientific">Chitinilyticum piscinae</name>
    <dbReference type="NCBI Taxonomy" id="2866724"/>
    <lineage>
        <taxon>Bacteria</taxon>
        <taxon>Pseudomonadati</taxon>
        <taxon>Pseudomonadota</taxon>
        <taxon>Betaproteobacteria</taxon>
        <taxon>Neisseriales</taxon>
        <taxon>Chitinibacteraceae</taxon>
        <taxon>Chitinilyticum</taxon>
    </lineage>
</organism>
<keyword evidence="2" id="KW-1185">Reference proteome</keyword>
<dbReference type="RefSeq" id="WP_194114316.1">
    <property type="nucleotide sequence ID" value="NZ_JADFUA010000001.1"/>
</dbReference>
<proteinExistence type="predicted"/>
<evidence type="ECO:0000313" key="1">
    <source>
        <dbReference type="EMBL" id="MBE9607803.1"/>
    </source>
</evidence>
<evidence type="ECO:0000313" key="2">
    <source>
        <dbReference type="Proteomes" id="UP000604481"/>
    </source>
</evidence>